<sequence>MANEDVKKLSDDVGELKAGFTRIAETLSDLVRQRGQEAKARLEATAEDTWAEAKEKFEGVKQKIHEDPVTAVVAAFGIGLLVGILFGRR</sequence>
<dbReference type="EMBL" id="BAAADD010000006">
    <property type="protein sequence ID" value="GAA0574178.1"/>
    <property type="molecule type" value="Genomic_DNA"/>
</dbReference>
<gene>
    <name evidence="2" type="ORF">GCM10008942_23620</name>
</gene>
<organism evidence="2 3">
    <name type="scientific">Rhizomicrobium electricum</name>
    <dbReference type="NCBI Taxonomy" id="480070"/>
    <lineage>
        <taxon>Bacteria</taxon>
        <taxon>Pseudomonadati</taxon>
        <taxon>Pseudomonadota</taxon>
        <taxon>Alphaproteobacteria</taxon>
        <taxon>Micropepsales</taxon>
        <taxon>Micropepsaceae</taxon>
        <taxon>Rhizomicrobium</taxon>
    </lineage>
</organism>
<dbReference type="Proteomes" id="UP001499951">
    <property type="component" value="Unassembled WGS sequence"/>
</dbReference>
<evidence type="ECO:0008006" key="4">
    <source>
        <dbReference type="Google" id="ProtNLM"/>
    </source>
</evidence>
<dbReference type="RefSeq" id="WP_166935867.1">
    <property type="nucleotide sequence ID" value="NZ_BAAADD010000006.1"/>
</dbReference>
<feature type="transmembrane region" description="Helical" evidence="1">
    <location>
        <begin position="69"/>
        <end position="87"/>
    </location>
</feature>
<accession>A0ABP3PWK0</accession>
<comment type="caution">
    <text evidence="2">The sequence shown here is derived from an EMBL/GenBank/DDBJ whole genome shotgun (WGS) entry which is preliminary data.</text>
</comment>
<reference evidence="3" key="1">
    <citation type="journal article" date="2019" name="Int. J. Syst. Evol. Microbiol.">
        <title>The Global Catalogue of Microorganisms (GCM) 10K type strain sequencing project: providing services to taxonomists for standard genome sequencing and annotation.</title>
        <authorList>
            <consortium name="The Broad Institute Genomics Platform"/>
            <consortium name="The Broad Institute Genome Sequencing Center for Infectious Disease"/>
            <person name="Wu L."/>
            <person name="Ma J."/>
        </authorList>
    </citation>
    <scope>NUCLEOTIDE SEQUENCE [LARGE SCALE GENOMIC DNA]</scope>
    <source>
        <strain evidence="3">JCM 15089</strain>
    </source>
</reference>
<protein>
    <recommendedName>
        <fullName evidence="4">DUF883 domain-containing protein</fullName>
    </recommendedName>
</protein>
<dbReference type="Gene3D" id="1.20.120.20">
    <property type="entry name" value="Apolipoprotein"/>
    <property type="match status" value="1"/>
</dbReference>
<evidence type="ECO:0000256" key="1">
    <source>
        <dbReference type="SAM" id="Phobius"/>
    </source>
</evidence>
<keyword evidence="1" id="KW-0472">Membrane</keyword>
<name>A0ABP3PWK0_9PROT</name>
<evidence type="ECO:0000313" key="3">
    <source>
        <dbReference type="Proteomes" id="UP001499951"/>
    </source>
</evidence>
<keyword evidence="1" id="KW-0812">Transmembrane</keyword>
<keyword evidence="1" id="KW-1133">Transmembrane helix</keyword>
<proteinExistence type="predicted"/>
<keyword evidence="3" id="KW-1185">Reference proteome</keyword>
<evidence type="ECO:0000313" key="2">
    <source>
        <dbReference type="EMBL" id="GAA0574178.1"/>
    </source>
</evidence>